<comment type="caution">
    <text evidence="2">The sequence shown here is derived from an EMBL/GenBank/DDBJ whole genome shotgun (WGS) entry which is preliminary data.</text>
</comment>
<proteinExistence type="predicted"/>
<gene>
    <name evidence="2" type="ORF">ACFSJ3_00565</name>
</gene>
<protein>
    <submittedName>
        <fullName evidence="2">Uncharacterized protein</fullName>
    </submittedName>
</protein>
<name>A0ABW4XG38_9GAMM</name>
<accession>A0ABW4XG38</accession>
<evidence type="ECO:0000313" key="3">
    <source>
        <dbReference type="Proteomes" id="UP001597380"/>
    </source>
</evidence>
<reference evidence="3" key="1">
    <citation type="journal article" date="2019" name="Int. J. Syst. Evol. Microbiol.">
        <title>The Global Catalogue of Microorganisms (GCM) 10K type strain sequencing project: providing services to taxonomists for standard genome sequencing and annotation.</title>
        <authorList>
            <consortium name="The Broad Institute Genomics Platform"/>
            <consortium name="The Broad Institute Genome Sequencing Center for Infectious Disease"/>
            <person name="Wu L."/>
            <person name="Ma J."/>
        </authorList>
    </citation>
    <scope>NUCLEOTIDE SEQUENCE [LARGE SCALE GENOMIC DNA]</scope>
    <source>
        <strain evidence="3">CGMCC 1.10992</strain>
    </source>
</reference>
<feature type="compositionally biased region" description="Basic and acidic residues" evidence="1">
    <location>
        <begin position="188"/>
        <end position="197"/>
    </location>
</feature>
<feature type="compositionally biased region" description="Polar residues" evidence="1">
    <location>
        <begin position="202"/>
        <end position="216"/>
    </location>
</feature>
<dbReference type="Proteomes" id="UP001597380">
    <property type="component" value="Unassembled WGS sequence"/>
</dbReference>
<organism evidence="2 3">
    <name type="scientific">Corallincola platygyrae</name>
    <dbReference type="NCBI Taxonomy" id="1193278"/>
    <lineage>
        <taxon>Bacteria</taxon>
        <taxon>Pseudomonadati</taxon>
        <taxon>Pseudomonadota</taxon>
        <taxon>Gammaproteobacteria</taxon>
        <taxon>Alteromonadales</taxon>
        <taxon>Psychromonadaceae</taxon>
        <taxon>Corallincola</taxon>
    </lineage>
</organism>
<keyword evidence="3" id="KW-1185">Reference proteome</keyword>
<evidence type="ECO:0000256" key="1">
    <source>
        <dbReference type="SAM" id="MobiDB-lite"/>
    </source>
</evidence>
<dbReference type="EMBL" id="JBHUHT010000003">
    <property type="protein sequence ID" value="MFD2094462.1"/>
    <property type="molecule type" value="Genomic_DNA"/>
</dbReference>
<sequence length="241" mass="25925">MFDVFRNRANVTAVFGLYSLVEAVRVKKNIDIALSELKLPSQAVLDQMMAEGLSVDEFNVGASDEVENSVADASSDVVLRKHLHAAFLDIEALREAFSGFSMTQGVKLRQLFEECSPSLRLPSDSLMSMMEGEGLSMQELGIIDEQKLKAKASGIAQKLAAHKPADEDDKVAKAKAALGQALAPNGSEKNKLDDIKARLSGALQSKPQQQDTQNDTVPVDDGEAEQVGSPSLIPFPARNVG</sequence>
<evidence type="ECO:0000313" key="2">
    <source>
        <dbReference type="EMBL" id="MFD2094462.1"/>
    </source>
</evidence>
<feature type="region of interest" description="Disordered" evidence="1">
    <location>
        <begin position="182"/>
        <end position="241"/>
    </location>
</feature>
<dbReference type="RefSeq" id="WP_345337699.1">
    <property type="nucleotide sequence ID" value="NZ_BAABLI010000003.1"/>
</dbReference>